<keyword evidence="2" id="KW-0808">Transferase</keyword>
<dbReference type="Pfam" id="PF00535">
    <property type="entry name" value="Glycos_transf_2"/>
    <property type="match status" value="1"/>
</dbReference>
<dbReference type="STRING" id="640512.BC1003_2052"/>
<dbReference type="CAZy" id="GT2">
    <property type="family name" value="Glycosyltransferase Family 2"/>
</dbReference>
<dbReference type="KEGG" id="bgf:BC1003_2052"/>
<feature type="domain" description="Glycosyltransferase 2-like" evidence="1">
    <location>
        <begin position="7"/>
        <end position="130"/>
    </location>
</feature>
<dbReference type="eggNOG" id="COG0463">
    <property type="taxonomic scope" value="Bacteria"/>
</dbReference>
<sequence length="326" mass="36851">MSAPRISVLLPIYKVEDYIEDCLHSLLSQSCTDFEIIAVDDCSPDRSGEIAARILAQQDRIPWKLVRNADNKGIAETRKIAALEARGDYVLCVDSDDCVHRDLVRTVLREADRHNADVVNFAAERITPEGTAVAAIDSGDGIISGVEAVQKVLELKLPAFCWNKIVRRSIFVAAEHPCGLIFEDVCVSVQTFANSKVVRLIPDKLYSYIIRESGISRRFNPQVVDLFAIMDRIEKATASLPISDYKRLFFRLKYSWAFRAIAFQTAATAPTYHLASPILQSVSAKLRVKHLLGLFADRHLKLSIVMTMLKLHPWIFYCVVRRFNRR</sequence>
<dbReference type="OrthoDB" id="9808633at2"/>
<dbReference type="AlphaFoldDB" id="E1TB68"/>
<dbReference type="EMBL" id="CP002217">
    <property type="protein sequence ID" value="ADN58015.1"/>
    <property type="molecule type" value="Genomic_DNA"/>
</dbReference>
<organism evidence="2">
    <name type="scientific">Burkholderia sp. (strain CCGE1003)</name>
    <dbReference type="NCBI Taxonomy" id="640512"/>
    <lineage>
        <taxon>Bacteria</taxon>
        <taxon>Pseudomonadati</taxon>
        <taxon>Pseudomonadota</taxon>
        <taxon>Betaproteobacteria</taxon>
        <taxon>Burkholderiales</taxon>
        <taxon>Burkholderiaceae</taxon>
        <taxon>Burkholderia</taxon>
    </lineage>
</organism>
<dbReference type="PANTHER" id="PTHR22916">
    <property type="entry name" value="GLYCOSYLTRANSFERASE"/>
    <property type="match status" value="1"/>
</dbReference>
<dbReference type="HOGENOM" id="CLU_025996_25_1_4"/>
<protein>
    <submittedName>
        <fullName evidence="2">Glycosyl transferase family 2</fullName>
    </submittedName>
</protein>
<dbReference type="SUPFAM" id="SSF53448">
    <property type="entry name" value="Nucleotide-diphospho-sugar transferases"/>
    <property type="match status" value="1"/>
</dbReference>
<dbReference type="InterPro" id="IPR029044">
    <property type="entry name" value="Nucleotide-diphossugar_trans"/>
</dbReference>
<reference evidence="2" key="1">
    <citation type="submission" date="2010-09" db="EMBL/GenBank/DDBJ databases">
        <title>Complete sequence of chromosome1 of Burkholderia sp. CCGE1003.</title>
        <authorList>
            <consortium name="US DOE Joint Genome Institute"/>
            <person name="Lucas S."/>
            <person name="Copeland A."/>
            <person name="Lapidus A."/>
            <person name="Cheng J.-F."/>
            <person name="Bruce D."/>
            <person name="Goodwin L."/>
            <person name="Pitluck S."/>
            <person name="Daligault H."/>
            <person name="Davenport K."/>
            <person name="Detter J.C."/>
            <person name="Han C."/>
            <person name="Tapia R."/>
            <person name="Land M."/>
            <person name="Hauser L."/>
            <person name="Jeffries C."/>
            <person name="Kyrpides N."/>
            <person name="Ivanova N."/>
            <person name="Ovchinnikova G."/>
            <person name="Martinez-Romero E."/>
            <person name="Rogel M.A."/>
            <person name="Auchtung J."/>
            <person name="Tiedje J.M."/>
            <person name="Woyke T."/>
        </authorList>
    </citation>
    <scope>NUCLEOTIDE SEQUENCE</scope>
    <source>
        <strain evidence="2">CCGE1003</strain>
    </source>
</reference>
<proteinExistence type="predicted"/>
<gene>
    <name evidence="2" type="ordered locus">BC1003_2052</name>
</gene>
<evidence type="ECO:0000259" key="1">
    <source>
        <dbReference type="Pfam" id="PF00535"/>
    </source>
</evidence>
<evidence type="ECO:0000313" key="2">
    <source>
        <dbReference type="EMBL" id="ADN58015.1"/>
    </source>
</evidence>
<dbReference type="Gene3D" id="3.90.550.10">
    <property type="entry name" value="Spore Coat Polysaccharide Biosynthesis Protein SpsA, Chain A"/>
    <property type="match status" value="1"/>
</dbReference>
<dbReference type="CDD" id="cd00761">
    <property type="entry name" value="Glyco_tranf_GTA_type"/>
    <property type="match status" value="1"/>
</dbReference>
<dbReference type="InterPro" id="IPR001173">
    <property type="entry name" value="Glyco_trans_2-like"/>
</dbReference>
<name>E1TB68_BURSG</name>
<dbReference type="GO" id="GO:0016758">
    <property type="term" value="F:hexosyltransferase activity"/>
    <property type="evidence" value="ECO:0007669"/>
    <property type="project" value="UniProtKB-ARBA"/>
</dbReference>
<accession>E1TB68</accession>